<dbReference type="AlphaFoldDB" id="A0A0D9NW52"/>
<dbReference type="Proteomes" id="UP000054544">
    <property type="component" value="Unassembled WGS sequence"/>
</dbReference>
<organism evidence="2 3">
    <name type="scientific">Metarhizium anisopliae BRIP 53293</name>
    <dbReference type="NCBI Taxonomy" id="1291518"/>
    <lineage>
        <taxon>Eukaryota</taxon>
        <taxon>Fungi</taxon>
        <taxon>Dikarya</taxon>
        <taxon>Ascomycota</taxon>
        <taxon>Pezizomycotina</taxon>
        <taxon>Sordariomycetes</taxon>
        <taxon>Hypocreomycetidae</taxon>
        <taxon>Hypocreales</taxon>
        <taxon>Clavicipitaceae</taxon>
        <taxon>Metarhizium</taxon>
    </lineage>
</organism>
<gene>
    <name evidence="2" type="ORF">H634G_06659</name>
</gene>
<name>A0A0D9NW52_METAN</name>
<feature type="compositionally biased region" description="Gly residues" evidence="1">
    <location>
        <begin position="1"/>
        <end position="10"/>
    </location>
</feature>
<protein>
    <submittedName>
        <fullName evidence="2">Uncharacterized protein</fullName>
    </submittedName>
</protein>
<proteinExistence type="predicted"/>
<reference evidence="3" key="1">
    <citation type="journal article" date="2014" name="BMC Genomics">
        <title>The genome sequence of the biocontrol fungus Metarhizium anisopliae and comparative genomics of Metarhizium species.</title>
        <authorList>
            <person name="Pattemore J.A."/>
            <person name="Hane J.K."/>
            <person name="Williams A.H."/>
            <person name="Wilson B.A."/>
            <person name="Stodart B.J."/>
            <person name="Ash G.J."/>
        </authorList>
    </citation>
    <scope>NUCLEOTIDE SEQUENCE [LARGE SCALE GENOMIC DNA]</scope>
    <source>
        <strain evidence="3">BRIP 53293</strain>
    </source>
</reference>
<evidence type="ECO:0000313" key="2">
    <source>
        <dbReference type="EMBL" id="KJK78076.1"/>
    </source>
</evidence>
<keyword evidence="3" id="KW-1185">Reference proteome</keyword>
<sequence>MASSCGGAGRGQHWPTPAAGAPQSRRQIILSGSSSGSGSGPALLPPVGIERHKGADVVCANGLRHEHDARPVDKVLELSLLVRSPQAKLQSISDMNVAYFRQPLGAPWSNWTAFGYCLIVSRGTILFGVDTATVSGIIIINNKFQEDFGDLDPVTGAFVISAGGQTLLMMYQGSINAAAFAGASIIQVRGTTWPPAELDREIDDTTVMFRLERSLEGSTTYQDYFRNTNARRVRMLPPWNRY</sequence>
<evidence type="ECO:0000313" key="3">
    <source>
        <dbReference type="Proteomes" id="UP000054544"/>
    </source>
</evidence>
<dbReference type="EMBL" id="KE384736">
    <property type="protein sequence ID" value="KJK78076.1"/>
    <property type="molecule type" value="Genomic_DNA"/>
</dbReference>
<accession>A0A0D9NW52</accession>
<feature type="region of interest" description="Disordered" evidence="1">
    <location>
        <begin position="1"/>
        <end position="24"/>
    </location>
</feature>
<evidence type="ECO:0000256" key="1">
    <source>
        <dbReference type="SAM" id="MobiDB-lite"/>
    </source>
</evidence>